<sequence length="223" mass="26019">MISFIFKDKIMIHRVNSIEKLNEVKNNFIGVELDVVYDSVTSYFDINHPPAVSIKLNLKEYLANSNELKSNVYWLDFKNLSKFNKDNALLELNSIVDKLAIDKNRIIVETTSPEFIKNIKDEGYLTSYYLPPHLHTKKEDSILFFISAINDNINKYPTDYISFNSNDYSIVKKNFPNLKKISWYTGNSSTIKKIPSKMKLYTILLDENIDYLLLPYYSKTGNR</sequence>
<gene>
    <name evidence="1" type="ORF">ACFFVF_12890</name>
</gene>
<organism evidence="1 2">
    <name type="scientific">Flavobacterium jumunjinense</name>
    <dbReference type="NCBI Taxonomy" id="998845"/>
    <lineage>
        <taxon>Bacteria</taxon>
        <taxon>Pseudomonadati</taxon>
        <taxon>Bacteroidota</taxon>
        <taxon>Flavobacteriia</taxon>
        <taxon>Flavobacteriales</taxon>
        <taxon>Flavobacteriaceae</taxon>
        <taxon>Flavobacterium</taxon>
    </lineage>
</organism>
<dbReference type="RefSeq" id="WP_379678018.1">
    <property type="nucleotide sequence ID" value="NZ_CBCSGE010000044.1"/>
</dbReference>
<reference evidence="1 2" key="1">
    <citation type="submission" date="2024-09" db="EMBL/GenBank/DDBJ databases">
        <authorList>
            <person name="Sun Q."/>
            <person name="Mori K."/>
        </authorList>
    </citation>
    <scope>NUCLEOTIDE SEQUENCE [LARGE SCALE GENOMIC DNA]</scope>
    <source>
        <strain evidence="1 2">CECT 7955</strain>
    </source>
</reference>
<accession>A0ABV5GPY2</accession>
<evidence type="ECO:0008006" key="3">
    <source>
        <dbReference type="Google" id="ProtNLM"/>
    </source>
</evidence>
<dbReference type="EMBL" id="JBHMEY010000045">
    <property type="protein sequence ID" value="MFB9097417.1"/>
    <property type="molecule type" value="Genomic_DNA"/>
</dbReference>
<keyword evidence="2" id="KW-1185">Reference proteome</keyword>
<dbReference type="Proteomes" id="UP001589607">
    <property type="component" value="Unassembled WGS sequence"/>
</dbReference>
<evidence type="ECO:0000313" key="2">
    <source>
        <dbReference type="Proteomes" id="UP001589607"/>
    </source>
</evidence>
<comment type="caution">
    <text evidence="1">The sequence shown here is derived from an EMBL/GenBank/DDBJ whole genome shotgun (WGS) entry which is preliminary data.</text>
</comment>
<protein>
    <recommendedName>
        <fullName evidence="3">GP-PDE domain-containing protein</fullName>
    </recommendedName>
</protein>
<name>A0ABV5GPY2_9FLAO</name>
<evidence type="ECO:0000313" key="1">
    <source>
        <dbReference type="EMBL" id="MFB9097417.1"/>
    </source>
</evidence>
<proteinExistence type="predicted"/>